<evidence type="ECO:0000256" key="1">
    <source>
        <dbReference type="SAM" id="MobiDB-lite"/>
    </source>
</evidence>
<accession>A0A7R9WQC8</accession>
<dbReference type="EMBL" id="HBEF01006568">
    <property type="protein sequence ID" value="CAD8331977.1"/>
    <property type="molecule type" value="Transcribed_RNA"/>
</dbReference>
<evidence type="ECO:0000313" key="2">
    <source>
        <dbReference type="EMBL" id="CAD8331977.1"/>
    </source>
</evidence>
<protein>
    <submittedName>
        <fullName evidence="2">Uncharacterized protein</fullName>
    </submittedName>
</protein>
<organism evidence="2">
    <name type="scientific">Craspedostauros australis</name>
    <dbReference type="NCBI Taxonomy" id="1486917"/>
    <lineage>
        <taxon>Eukaryota</taxon>
        <taxon>Sar</taxon>
        <taxon>Stramenopiles</taxon>
        <taxon>Ochrophyta</taxon>
        <taxon>Bacillariophyta</taxon>
        <taxon>Bacillariophyceae</taxon>
        <taxon>Bacillariophycidae</taxon>
        <taxon>Naviculales</taxon>
        <taxon>Naviculaceae</taxon>
        <taxon>Craspedostauros</taxon>
    </lineage>
</organism>
<gene>
    <name evidence="2" type="ORF">CAUS1442_LOCUS4076</name>
</gene>
<feature type="compositionally biased region" description="Low complexity" evidence="1">
    <location>
        <begin position="110"/>
        <end position="119"/>
    </location>
</feature>
<feature type="region of interest" description="Disordered" evidence="1">
    <location>
        <begin position="109"/>
        <end position="136"/>
    </location>
</feature>
<name>A0A7R9WQC8_9STRA</name>
<reference evidence="2" key="1">
    <citation type="submission" date="2021-01" db="EMBL/GenBank/DDBJ databases">
        <authorList>
            <person name="Corre E."/>
            <person name="Pelletier E."/>
            <person name="Niang G."/>
            <person name="Scheremetjew M."/>
            <person name="Finn R."/>
            <person name="Kale V."/>
            <person name="Holt S."/>
            <person name="Cochrane G."/>
            <person name="Meng A."/>
            <person name="Brown T."/>
            <person name="Cohen L."/>
        </authorList>
    </citation>
    <scope>NUCLEOTIDE SEQUENCE</scope>
    <source>
        <strain evidence="2">CCMP3328</strain>
    </source>
</reference>
<proteinExistence type="predicted"/>
<sequence>MTSNIAQKPRDGPAMAFIPEPVVGDMIRRSTDYYGIVVNAMWPPPDDLLEPYHKDFLPRIRGCFDDADLPIHDHSNNDAPVYLYPGAYLHVTIATLYPIVKQEAIKTIEGGSSSSSGSSADEKNNDGESPDQLQQTIAKHKAQWQNVLQLASQHPDWPTQALQFEIDSAQIGSKAGILLWKETTGGVQKMRDCLVATVATHASDLRIHSIPNIVHSTFLRFQSVPLSEGAVVQERFKADVLPKLKDIFPKPITAKWIKMACEWTPYMHIPDDDHHVYSTVHLEK</sequence>
<dbReference type="AlphaFoldDB" id="A0A7R9WQC8"/>